<name>A0A1I7WUZ3_HETBA</name>
<evidence type="ECO:0000256" key="1">
    <source>
        <dbReference type="SAM" id="MobiDB-lite"/>
    </source>
</evidence>
<evidence type="ECO:0000313" key="3">
    <source>
        <dbReference type="WBParaSite" id="Hba_09011"/>
    </source>
</evidence>
<dbReference type="AlphaFoldDB" id="A0A1I7WUZ3"/>
<keyword evidence="2" id="KW-1185">Reference proteome</keyword>
<proteinExistence type="predicted"/>
<evidence type="ECO:0000313" key="2">
    <source>
        <dbReference type="Proteomes" id="UP000095283"/>
    </source>
</evidence>
<protein>
    <submittedName>
        <fullName evidence="3">Protein BEX1-like</fullName>
    </submittedName>
</protein>
<dbReference type="WBParaSite" id="Hba_09011">
    <property type="protein sequence ID" value="Hba_09011"/>
    <property type="gene ID" value="Hba_09011"/>
</dbReference>
<feature type="region of interest" description="Disordered" evidence="1">
    <location>
        <begin position="96"/>
        <end position="121"/>
    </location>
</feature>
<accession>A0A1I7WUZ3</accession>
<dbReference type="Proteomes" id="UP000095283">
    <property type="component" value="Unplaced"/>
</dbReference>
<sequence length="121" mass="14020">MWTSFNTSSTTMTWTIPTWTTSAAQQMLKPPGPPQILQQLPPPAIFLVQQPNHRQGQGQWRMRGQGRWKNKGRGLQKINLLLRELVRLRDEVDRLRQNPEKEAMSKIVPTPQEHQTQGDEN</sequence>
<reference evidence="3" key="1">
    <citation type="submission" date="2016-11" db="UniProtKB">
        <authorList>
            <consortium name="WormBaseParasite"/>
        </authorList>
    </citation>
    <scope>IDENTIFICATION</scope>
</reference>
<organism evidence="2 3">
    <name type="scientific">Heterorhabditis bacteriophora</name>
    <name type="common">Entomopathogenic nematode worm</name>
    <dbReference type="NCBI Taxonomy" id="37862"/>
    <lineage>
        <taxon>Eukaryota</taxon>
        <taxon>Metazoa</taxon>
        <taxon>Ecdysozoa</taxon>
        <taxon>Nematoda</taxon>
        <taxon>Chromadorea</taxon>
        <taxon>Rhabditida</taxon>
        <taxon>Rhabditina</taxon>
        <taxon>Rhabditomorpha</taxon>
        <taxon>Strongyloidea</taxon>
        <taxon>Heterorhabditidae</taxon>
        <taxon>Heterorhabditis</taxon>
    </lineage>
</organism>